<accession>A0A2S5ZZ83</accession>
<dbReference type="AlphaFoldDB" id="A0A2S5ZZ83"/>
<name>A0A2S5ZZ83_9NOCA</name>
<feature type="non-terminal residue" evidence="1">
    <location>
        <position position="1"/>
    </location>
</feature>
<dbReference type="Proteomes" id="UP000239874">
    <property type="component" value="Unassembled WGS sequence"/>
</dbReference>
<evidence type="ECO:0000313" key="1">
    <source>
        <dbReference type="EMBL" id="PPJ23780.1"/>
    </source>
</evidence>
<organism evidence="1 3">
    <name type="scientific">Nocardia nova</name>
    <dbReference type="NCBI Taxonomy" id="37330"/>
    <lineage>
        <taxon>Bacteria</taxon>
        <taxon>Bacillati</taxon>
        <taxon>Actinomycetota</taxon>
        <taxon>Actinomycetes</taxon>
        <taxon>Mycobacteriales</taxon>
        <taxon>Nocardiaceae</taxon>
        <taxon>Nocardia</taxon>
    </lineage>
</organism>
<evidence type="ECO:0000313" key="2">
    <source>
        <dbReference type="EMBL" id="PPJ26349.1"/>
    </source>
</evidence>
<comment type="caution">
    <text evidence="1">The sequence shown here is derived from an EMBL/GenBank/DDBJ whole genome shotgun (WGS) entry which is preliminary data.</text>
</comment>
<protein>
    <submittedName>
        <fullName evidence="1">IS5/IS1182 family transposase</fullName>
    </submittedName>
</protein>
<proteinExistence type="predicted"/>
<reference evidence="1 3" key="1">
    <citation type="submission" date="2018-02" db="EMBL/GenBank/DDBJ databases">
        <title>8 Nocardia nova and 1 Nocardia cyriacigeorgica strain used for evolution to TMP-SMX.</title>
        <authorList>
            <person name="Mehta H."/>
            <person name="Weng J."/>
            <person name="Shamoo Y."/>
        </authorList>
    </citation>
    <scope>NUCLEOTIDE SEQUENCE [LARGE SCALE GENOMIC DNA]</scope>
    <source>
        <strain evidence="1 3">MDA3139</strain>
    </source>
</reference>
<evidence type="ECO:0000313" key="3">
    <source>
        <dbReference type="Proteomes" id="UP000239874"/>
    </source>
</evidence>
<sequence length="39" mass="4902">LHQYRRLTIRWERRTDIHHGFLDLAAALICWRRLSNRTR</sequence>
<gene>
    <name evidence="2" type="ORF">C5E45_34960</name>
    <name evidence="1" type="ORF">C5E45_35150</name>
</gene>
<dbReference type="EMBL" id="PSZC01000099">
    <property type="protein sequence ID" value="PPJ23780.1"/>
    <property type="molecule type" value="Genomic_DNA"/>
</dbReference>
<dbReference type="EMBL" id="PSZC01000072">
    <property type="protein sequence ID" value="PPJ26349.1"/>
    <property type="molecule type" value="Genomic_DNA"/>
</dbReference>